<feature type="compositionally biased region" description="Basic and acidic residues" evidence="3">
    <location>
        <begin position="803"/>
        <end position="814"/>
    </location>
</feature>
<keyword evidence="1" id="KW-0677">Repeat</keyword>
<dbReference type="STRING" id="675824.A0A1E3QB86"/>
<accession>A0A1E3QB86</accession>
<dbReference type="OrthoDB" id="4095816at2759"/>
<dbReference type="InterPro" id="IPR006597">
    <property type="entry name" value="Sel1-like"/>
</dbReference>
<feature type="repeat" description="TPR" evidence="2">
    <location>
        <begin position="539"/>
        <end position="572"/>
    </location>
</feature>
<evidence type="ECO:0000313" key="5">
    <source>
        <dbReference type="Proteomes" id="UP000094385"/>
    </source>
</evidence>
<keyword evidence="5" id="KW-1185">Reference proteome</keyword>
<feature type="region of interest" description="Disordered" evidence="3">
    <location>
        <begin position="916"/>
        <end position="1018"/>
    </location>
</feature>
<dbReference type="EMBL" id="KV454291">
    <property type="protein sequence ID" value="ODQ74945.1"/>
    <property type="molecule type" value="Genomic_DNA"/>
</dbReference>
<dbReference type="PANTHER" id="PTHR46430">
    <property type="entry name" value="PROTEIN SKT5-RELATED"/>
    <property type="match status" value="1"/>
</dbReference>
<feature type="region of interest" description="Disordered" evidence="3">
    <location>
        <begin position="793"/>
        <end position="817"/>
    </location>
</feature>
<proteinExistence type="predicted"/>
<feature type="region of interest" description="Disordered" evidence="3">
    <location>
        <begin position="833"/>
        <end position="865"/>
    </location>
</feature>
<dbReference type="InterPro" id="IPR051726">
    <property type="entry name" value="Chitin_Synth_Reg"/>
</dbReference>
<organism evidence="4 5">
    <name type="scientific">Lipomyces starkeyi NRRL Y-11557</name>
    <dbReference type="NCBI Taxonomy" id="675824"/>
    <lineage>
        <taxon>Eukaryota</taxon>
        <taxon>Fungi</taxon>
        <taxon>Dikarya</taxon>
        <taxon>Ascomycota</taxon>
        <taxon>Saccharomycotina</taxon>
        <taxon>Lipomycetes</taxon>
        <taxon>Lipomycetales</taxon>
        <taxon>Lipomycetaceae</taxon>
        <taxon>Lipomyces</taxon>
    </lineage>
</organism>
<dbReference type="InterPro" id="IPR011990">
    <property type="entry name" value="TPR-like_helical_dom_sf"/>
</dbReference>
<feature type="compositionally biased region" description="Basic and acidic residues" evidence="3">
    <location>
        <begin position="1074"/>
        <end position="1085"/>
    </location>
</feature>
<dbReference type="Proteomes" id="UP000094385">
    <property type="component" value="Unassembled WGS sequence"/>
</dbReference>
<feature type="compositionally biased region" description="Basic and acidic residues" evidence="3">
    <location>
        <begin position="1113"/>
        <end position="1122"/>
    </location>
</feature>
<dbReference type="SMART" id="SM00671">
    <property type="entry name" value="SEL1"/>
    <property type="match status" value="6"/>
</dbReference>
<sequence>MYFDSSVNSFRKSKSPLANVAIISQPNPAADTVKDWNDFSGLGLSSTFNPLEDGHLLPDIMAPKPQRQAGFSSAADLDVSLGLHCPDVPVSSDKLSNQFGNVNLNSQSQYNSLYCDRSNYNDGWYRESYQNPPTSKYISLYDDYGPSYQQPPTHVPASPRIDGNNQLHTPENHIPEQYWQPLPLPTDQNRLQESSGQHQYTLDAYPPASTLPLELQTPYHQEETLSQYQEYDYRSDHYQQHPPENTSHQNPFYDNSDLQRVGSSAPQFVEAPDDGLQRYRVQYLTQYQGAEHPNNGQGPANHQQQHLEPPTRRVEQDSQEVPKLPTEKEDKQKQKQSQLPKVSVSPPTVTGLSVEHITESEFSGKSSSPRPPNVKFGKFEAAENTRSGAAPSESCPSITPESLQIHISHSSSPCNDFIPENGFPNIEDLPLTIPASLQMRVHHLRVEMDRVLACADQDQQLDWALSVVALGMTSKQLLARDDQLMLSMAHNVVLHLKQFNIPKLLYYLGLWCENGKMDMDNDPLHAYGYYQRAAEGGYTRAWYRMGIIHETQKNYAYAVDAFKQGIEKNDAGCCYALGVIYLKGLDGQEPDHELSRAYLRIAAENSDEDVPTPAYVYGQILVGEDSDWTGSSHIISKDLDLGRKFIERAAYLGCVAAQVRMGIAYQTKGLGCDYHPAISLHYYAIASRAGDSDAYIGLSSWFVIGDEDVFEKNEKRAFDYAKNAADLGNPRGYFALAYYYEVGIYVKEDTEEARKYYMKAAALNNPEAIERLSARQKEFSKKEHEKQVFTRRCSQRSMTISRKQKENTSKRDVRQLAPTVDDIEGAYKNLTVGRKSGVNYPDQRKKSPSPRRHSGYEQINERGERSTENFNNFQATQSPTVQIPTVSAVPEHGRRTIDLLAPVSLLRTQFPGLQESARTKIIPQHRPSSTQLHRRSVSHDRDGRPESAALYPDTMAGHAISLRPPADSRQHRRLSIPDLSQLNDPSQLLSSTASGQSRPQPATIGTLQPGQKQQSFHPVSPECLFETDRYQRPRSSHTQSAGRISASKKRHSESPLVSSPAPPLEQVIDSTTGSEKRTNDAKTEDTLNSVFQPLEVSKRPGPKTFEEMGIPRPTKDQDCCIM</sequence>
<evidence type="ECO:0000313" key="4">
    <source>
        <dbReference type="EMBL" id="ODQ74945.1"/>
    </source>
</evidence>
<dbReference type="InterPro" id="IPR019734">
    <property type="entry name" value="TPR_rpt"/>
</dbReference>
<name>A0A1E3QB86_LIPST</name>
<dbReference type="SUPFAM" id="SSF81901">
    <property type="entry name" value="HCP-like"/>
    <property type="match status" value="2"/>
</dbReference>
<feature type="compositionally biased region" description="Polar residues" evidence="3">
    <location>
        <begin position="978"/>
        <end position="1017"/>
    </location>
</feature>
<dbReference type="Pfam" id="PF08238">
    <property type="entry name" value="Sel1"/>
    <property type="match status" value="6"/>
</dbReference>
<feature type="region of interest" description="Disordered" evidence="3">
    <location>
        <begin position="237"/>
        <end position="259"/>
    </location>
</feature>
<dbReference type="AlphaFoldDB" id="A0A1E3QB86"/>
<keyword evidence="2" id="KW-0802">TPR repeat</keyword>
<dbReference type="PANTHER" id="PTHR46430:SF2">
    <property type="entry name" value="CHITIN SYNTHASE REGULATORY FACTOR 4"/>
    <property type="match status" value="1"/>
</dbReference>
<dbReference type="Gene3D" id="1.25.40.10">
    <property type="entry name" value="Tetratricopeptide repeat domain"/>
    <property type="match status" value="2"/>
</dbReference>
<dbReference type="PROSITE" id="PS50005">
    <property type="entry name" value="TPR"/>
    <property type="match status" value="1"/>
</dbReference>
<feature type="region of interest" description="Disordered" evidence="3">
    <location>
        <begin position="289"/>
        <end position="349"/>
    </location>
</feature>
<evidence type="ECO:0000256" key="1">
    <source>
        <dbReference type="ARBA" id="ARBA00022737"/>
    </source>
</evidence>
<evidence type="ECO:0000256" key="3">
    <source>
        <dbReference type="SAM" id="MobiDB-lite"/>
    </source>
</evidence>
<feature type="compositionally biased region" description="Polar residues" evidence="3">
    <location>
        <begin position="242"/>
        <end position="259"/>
    </location>
</feature>
<feature type="region of interest" description="Disordered" evidence="3">
    <location>
        <begin position="1030"/>
        <end position="1122"/>
    </location>
</feature>
<evidence type="ECO:0000256" key="2">
    <source>
        <dbReference type="PROSITE-ProRule" id="PRU00339"/>
    </source>
</evidence>
<protein>
    <submittedName>
        <fullName evidence="4">Uncharacterized protein</fullName>
    </submittedName>
</protein>
<reference evidence="4 5" key="1">
    <citation type="journal article" date="2016" name="Proc. Natl. Acad. Sci. U.S.A.">
        <title>Comparative genomics of biotechnologically important yeasts.</title>
        <authorList>
            <person name="Riley R."/>
            <person name="Haridas S."/>
            <person name="Wolfe K.H."/>
            <person name="Lopes M.R."/>
            <person name="Hittinger C.T."/>
            <person name="Goeker M."/>
            <person name="Salamov A.A."/>
            <person name="Wisecaver J.H."/>
            <person name="Long T.M."/>
            <person name="Calvey C.H."/>
            <person name="Aerts A.L."/>
            <person name="Barry K.W."/>
            <person name="Choi C."/>
            <person name="Clum A."/>
            <person name="Coughlan A.Y."/>
            <person name="Deshpande S."/>
            <person name="Douglass A.P."/>
            <person name="Hanson S.J."/>
            <person name="Klenk H.-P."/>
            <person name="LaButti K.M."/>
            <person name="Lapidus A."/>
            <person name="Lindquist E.A."/>
            <person name="Lipzen A.M."/>
            <person name="Meier-Kolthoff J.P."/>
            <person name="Ohm R.A."/>
            <person name="Otillar R.P."/>
            <person name="Pangilinan J.L."/>
            <person name="Peng Y."/>
            <person name="Rokas A."/>
            <person name="Rosa C.A."/>
            <person name="Scheuner C."/>
            <person name="Sibirny A.A."/>
            <person name="Slot J.C."/>
            <person name="Stielow J.B."/>
            <person name="Sun H."/>
            <person name="Kurtzman C.P."/>
            <person name="Blackwell M."/>
            <person name="Grigoriev I.V."/>
            <person name="Jeffries T.W."/>
        </authorList>
    </citation>
    <scope>NUCLEOTIDE SEQUENCE [LARGE SCALE GENOMIC DNA]</scope>
    <source>
        <strain evidence="4 5">NRRL Y-11557</strain>
    </source>
</reference>
<gene>
    <name evidence="4" type="ORF">LIPSTDRAFT_69086</name>
</gene>
<feature type="compositionally biased region" description="Polar residues" evidence="3">
    <location>
        <begin position="289"/>
        <end position="306"/>
    </location>
</feature>